<evidence type="ECO:0000256" key="10">
    <source>
        <dbReference type="HAMAP-Rule" id="MF_01106"/>
    </source>
</evidence>
<evidence type="ECO:0000313" key="11">
    <source>
        <dbReference type="EMBL" id="NWH06609.1"/>
    </source>
</evidence>
<keyword evidence="8 10" id="KW-0068">Autocatalytic cleavage</keyword>
<comment type="function">
    <text evidence="10">Catalyzes two activities which are involved in the cyclic version of arginine biosynthesis: the synthesis of N-acetylglutamate from glutamate and acetyl-CoA as the acetyl donor, and of ornithine by transacetylation between N(2)-acetylornithine and glutamate.</text>
</comment>
<comment type="similarity">
    <text evidence="2 10">Belongs to the ArgJ family.</text>
</comment>
<evidence type="ECO:0000256" key="4">
    <source>
        <dbReference type="ARBA" id="ARBA00022490"/>
    </source>
</evidence>
<feature type="site" description="Involved in the stabilization of negative charge on the oxyanion by the formation of the oxyanion hole" evidence="10">
    <location>
        <position position="104"/>
    </location>
</feature>
<feature type="binding site" evidence="10">
    <location>
        <position position="140"/>
    </location>
    <ligand>
        <name>substrate</name>
    </ligand>
</feature>
<evidence type="ECO:0000256" key="9">
    <source>
        <dbReference type="ARBA" id="ARBA00023315"/>
    </source>
</evidence>
<comment type="pathway">
    <text evidence="10">Amino-acid biosynthesis; L-arginine biosynthesis; L-ornithine and N-acetyl-L-glutamate from L-glutamate and N(2)-acetyl-L-ornithine (cyclic): step 1/1.</text>
</comment>
<feature type="binding site" evidence="10">
    <location>
        <position position="265"/>
    </location>
    <ligand>
        <name>substrate</name>
    </ligand>
</feature>
<evidence type="ECO:0000256" key="8">
    <source>
        <dbReference type="ARBA" id="ARBA00022813"/>
    </source>
</evidence>
<protein>
    <recommendedName>
        <fullName evidence="10">Arginine biosynthesis bifunctional protein ArgJ</fullName>
    </recommendedName>
    <domain>
        <recommendedName>
            <fullName evidence="10">Glutamate N-acetyltransferase</fullName>
            <ecNumber evidence="10">2.3.1.35</ecNumber>
        </recommendedName>
        <alternativeName>
            <fullName evidence="10">Ornithine acetyltransferase</fullName>
            <shortName evidence="10">OATase</shortName>
        </alternativeName>
        <alternativeName>
            <fullName evidence="10">Ornithine transacetylase</fullName>
        </alternativeName>
    </domain>
    <domain>
        <recommendedName>
            <fullName evidence="10">Amino-acid acetyltransferase</fullName>
            <ecNumber evidence="10">2.3.1.1</ecNumber>
        </recommendedName>
        <alternativeName>
            <fullName evidence="10">N-acetylglutamate synthase</fullName>
            <shortName evidence="10">AGSase</shortName>
        </alternativeName>
    </domain>
    <component>
        <recommendedName>
            <fullName evidence="10">Arginine biosynthesis bifunctional protein ArgJ alpha chain</fullName>
        </recommendedName>
    </component>
    <component>
        <recommendedName>
            <fullName evidence="10">Arginine biosynthesis bifunctional protein ArgJ beta chain</fullName>
        </recommendedName>
    </component>
</protein>
<dbReference type="PANTHER" id="PTHR23100">
    <property type="entry name" value="ARGININE BIOSYNTHESIS BIFUNCTIONAL PROTEIN ARGJ"/>
    <property type="match status" value="1"/>
</dbReference>
<feature type="chain" id="PRO_5033168954" description="Arginine biosynthesis bifunctional protein ArgJ beta chain" evidence="10">
    <location>
        <begin position="181"/>
        <end position="393"/>
    </location>
</feature>
<comment type="subcellular location">
    <subcellularLocation>
        <location evidence="1 10">Cytoplasm</location>
    </subcellularLocation>
</comment>
<dbReference type="Gene3D" id="3.10.20.340">
    <property type="entry name" value="ArgJ beta chain, C-terminal domain"/>
    <property type="match status" value="1"/>
</dbReference>
<dbReference type="PANTHER" id="PTHR23100:SF0">
    <property type="entry name" value="ARGININE BIOSYNTHESIS BIFUNCTIONAL PROTEIN ARGJ, MITOCHONDRIAL"/>
    <property type="match status" value="1"/>
</dbReference>
<keyword evidence="9 10" id="KW-0012">Acyltransferase</keyword>
<comment type="caution">
    <text evidence="11">The sequence shown here is derived from an EMBL/GenBank/DDBJ whole genome shotgun (WGS) entry which is preliminary data.</text>
</comment>
<dbReference type="EC" id="2.3.1.35" evidence="10"/>
<comment type="catalytic activity">
    <reaction evidence="10">
        <text>L-glutamate + acetyl-CoA = N-acetyl-L-glutamate + CoA + H(+)</text>
        <dbReference type="Rhea" id="RHEA:24292"/>
        <dbReference type="ChEBI" id="CHEBI:15378"/>
        <dbReference type="ChEBI" id="CHEBI:29985"/>
        <dbReference type="ChEBI" id="CHEBI:44337"/>
        <dbReference type="ChEBI" id="CHEBI:57287"/>
        <dbReference type="ChEBI" id="CHEBI:57288"/>
        <dbReference type="EC" id="2.3.1.1"/>
    </reaction>
</comment>
<keyword evidence="5 10" id="KW-0055">Arginine biosynthesis</keyword>
<feature type="binding site" evidence="10">
    <location>
        <position position="181"/>
    </location>
    <ligand>
        <name>substrate</name>
    </ligand>
</feature>
<keyword evidence="7 10" id="KW-0808">Transferase</keyword>
<dbReference type="GO" id="GO:0006526">
    <property type="term" value="P:L-arginine biosynthetic process"/>
    <property type="evidence" value="ECO:0007669"/>
    <property type="project" value="UniProtKB-UniRule"/>
</dbReference>
<dbReference type="GO" id="GO:0005737">
    <property type="term" value="C:cytoplasm"/>
    <property type="evidence" value="ECO:0007669"/>
    <property type="project" value="UniProtKB-SubCell"/>
</dbReference>
<sequence>MKGFKFAGICAGIKKNRSLDLGLIYSEEPACAAALFTQNQVVAAPVMLGRKTMEKGMLQAILVNSGNANCFTGAQGIAHAEQCVELVANALNINPEHVLVSSTGVIGAPLPVDKIEAKIPEAVKSLDVCTIVDFAGAILTTDTCTKMVSRKGTINTAEDEKSFTIMGVAKGSGMIRPDMATMLAYIFTDADISSDLLKQALTHAASRSFNRISVDGDTSTNDTLVCMANGAGQAVIDNDDALGVFQAALDEVCYELAKKIVKDGEGATKVATITVKGALTAEDAFKTAEAIAHSPLVKTAIYGQDPNWGRITAAAGRSGASVDQDKMDLYFDDVLLVQSGQWQGKAAEEKAADIMKHNEITIVLDLNLGEGRDQFLFCDFSENYVKINTDYRS</sequence>
<comment type="subunit">
    <text evidence="3 10">Heterotetramer of two alpha and two beta chains.</text>
</comment>
<dbReference type="EC" id="2.3.1.1" evidence="10"/>
<feature type="site" description="Involved in the stabilization of negative charge on the oxyanion by the formation of the oxyanion hole" evidence="10">
    <location>
        <position position="103"/>
    </location>
</feature>
<feature type="active site" description="Nucleophile" evidence="10">
    <location>
        <position position="181"/>
    </location>
</feature>
<dbReference type="FunFam" id="3.60.70.12:FF:000001">
    <property type="entry name" value="Arginine biosynthesis bifunctional protein ArgJ, chloroplastic"/>
    <property type="match status" value="1"/>
</dbReference>
<dbReference type="GO" id="GO:0004358">
    <property type="term" value="F:L-glutamate N-acetyltransferase activity, acting on acetyl-L-ornithine as donor"/>
    <property type="evidence" value="ECO:0007669"/>
    <property type="project" value="UniProtKB-UniRule"/>
</dbReference>
<comment type="pathway">
    <text evidence="10">Amino-acid biosynthesis; L-arginine biosynthesis; N(2)-acetyl-L-ornithine from L-glutamate: step 1/4.</text>
</comment>
<evidence type="ECO:0000256" key="5">
    <source>
        <dbReference type="ARBA" id="ARBA00022571"/>
    </source>
</evidence>
<dbReference type="HAMAP" id="MF_01106">
    <property type="entry name" value="ArgJ"/>
    <property type="match status" value="1"/>
</dbReference>
<dbReference type="Gene3D" id="3.60.70.12">
    <property type="entry name" value="L-amino peptidase D-ALA esterase/amidase"/>
    <property type="match status" value="1"/>
</dbReference>
<dbReference type="GO" id="GO:0006592">
    <property type="term" value="P:ornithine biosynthetic process"/>
    <property type="evidence" value="ECO:0007669"/>
    <property type="project" value="TreeGrafter"/>
</dbReference>
<evidence type="ECO:0000256" key="6">
    <source>
        <dbReference type="ARBA" id="ARBA00022605"/>
    </source>
</evidence>
<name>A0A850SZC8_9BACT</name>
<reference evidence="11 12" key="1">
    <citation type="submission" date="2020-06" db="EMBL/GenBank/DDBJ databases">
        <title>High-quality draft genome of sulfate reducer Desulfobacter latus type strain AcrS2 isolated from marine sediment.</title>
        <authorList>
            <person name="Hoppe M."/>
            <person name="Larsen C.K."/>
            <person name="Marshall I.P.G."/>
            <person name="Schramm A."/>
            <person name="Marietou A.G."/>
        </authorList>
    </citation>
    <scope>NUCLEOTIDE SEQUENCE [LARGE SCALE GENOMIC DNA]</scope>
    <source>
        <strain evidence="11 12">AcRS2</strain>
    </source>
</reference>
<evidence type="ECO:0000256" key="7">
    <source>
        <dbReference type="ARBA" id="ARBA00022679"/>
    </source>
</evidence>
<feature type="chain" id="PRO_5033168955" description="Arginine biosynthesis bifunctional protein ArgJ alpha chain" evidence="10">
    <location>
        <begin position="1"/>
        <end position="180"/>
    </location>
</feature>
<dbReference type="Pfam" id="PF01960">
    <property type="entry name" value="ArgJ"/>
    <property type="match status" value="1"/>
</dbReference>
<accession>A0A850SZC8</accession>
<feature type="binding site" evidence="10">
    <location>
        <position position="393"/>
    </location>
    <ligand>
        <name>substrate</name>
    </ligand>
</feature>
<dbReference type="GO" id="GO:0004042">
    <property type="term" value="F:L-glutamate N-acetyltransferase activity"/>
    <property type="evidence" value="ECO:0007669"/>
    <property type="project" value="UniProtKB-UniRule"/>
</dbReference>
<feature type="binding site" evidence="10">
    <location>
        <position position="388"/>
    </location>
    <ligand>
        <name>substrate</name>
    </ligand>
</feature>
<dbReference type="Proteomes" id="UP000553343">
    <property type="component" value="Unassembled WGS sequence"/>
</dbReference>
<comment type="catalytic activity">
    <reaction evidence="10">
        <text>N(2)-acetyl-L-ornithine + L-glutamate = N-acetyl-L-glutamate + L-ornithine</text>
        <dbReference type="Rhea" id="RHEA:15349"/>
        <dbReference type="ChEBI" id="CHEBI:29985"/>
        <dbReference type="ChEBI" id="CHEBI:44337"/>
        <dbReference type="ChEBI" id="CHEBI:46911"/>
        <dbReference type="ChEBI" id="CHEBI:57805"/>
        <dbReference type="EC" id="2.3.1.35"/>
    </reaction>
</comment>
<evidence type="ECO:0000256" key="1">
    <source>
        <dbReference type="ARBA" id="ARBA00004496"/>
    </source>
</evidence>
<organism evidence="11 12">
    <name type="scientific">Desulfobacter latus</name>
    <dbReference type="NCBI Taxonomy" id="2292"/>
    <lineage>
        <taxon>Bacteria</taxon>
        <taxon>Pseudomonadati</taxon>
        <taxon>Thermodesulfobacteriota</taxon>
        <taxon>Desulfobacteria</taxon>
        <taxon>Desulfobacterales</taxon>
        <taxon>Desulfobacteraceae</taxon>
        <taxon>Desulfobacter</taxon>
    </lineage>
</organism>
<dbReference type="InterPro" id="IPR002813">
    <property type="entry name" value="Arg_biosynth_ArgJ"/>
</dbReference>
<dbReference type="NCBIfam" id="NF003802">
    <property type="entry name" value="PRK05388.1"/>
    <property type="match status" value="1"/>
</dbReference>
<dbReference type="InterPro" id="IPR016117">
    <property type="entry name" value="ArgJ-like_dom_sf"/>
</dbReference>
<feature type="site" description="Cleavage; by autolysis" evidence="10">
    <location>
        <begin position="180"/>
        <end position="181"/>
    </location>
</feature>
<evidence type="ECO:0000313" key="12">
    <source>
        <dbReference type="Proteomes" id="UP000553343"/>
    </source>
</evidence>
<dbReference type="CDD" id="cd02152">
    <property type="entry name" value="OAT"/>
    <property type="match status" value="1"/>
</dbReference>
<feature type="binding site" evidence="10">
    <location>
        <position position="170"/>
    </location>
    <ligand>
        <name>substrate</name>
    </ligand>
</feature>
<keyword evidence="12" id="KW-1185">Reference proteome</keyword>
<dbReference type="RefSeq" id="WP_178368063.1">
    <property type="nucleotide sequence ID" value="NZ_JACADJ010000090.1"/>
</dbReference>
<evidence type="ECO:0000256" key="3">
    <source>
        <dbReference type="ARBA" id="ARBA00011475"/>
    </source>
</evidence>
<dbReference type="AlphaFoldDB" id="A0A850SZC8"/>
<keyword evidence="4 10" id="KW-0963">Cytoplasm</keyword>
<dbReference type="UniPathway" id="UPA00068">
    <property type="reaction ID" value="UER00106"/>
</dbReference>
<proteinExistence type="inferred from homology"/>
<gene>
    <name evidence="10 11" type="primary">argJ</name>
    <name evidence="11" type="ORF">HXW94_16725</name>
</gene>
<dbReference type="EMBL" id="JACADJ010000090">
    <property type="protein sequence ID" value="NWH06609.1"/>
    <property type="molecule type" value="Genomic_DNA"/>
</dbReference>
<dbReference type="FunFam" id="3.10.20.340:FF:000003">
    <property type="entry name" value="Arginine biosynthesis bifunctional protein ArgJ"/>
    <property type="match status" value="1"/>
</dbReference>
<keyword evidence="10" id="KW-0511">Multifunctional enzyme</keyword>
<dbReference type="InterPro" id="IPR042195">
    <property type="entry name" value="ArgJ_beta_C"/>
</dbReference>
<evidence type="ECO:0000256" key="2">
    <source>
        <dbReference type="ARBA" id="ARBA00006774"/>
    </source>
</evidence>
<keyword evidence="6 10" id="KW-0028">Amino-acid biosynthesis</keyword>
<dbReference type="NCBIfam" id="TIGR00120">
    <property type="entry name" value="ArgJ"/>
    <property type="match status" value="1"/>
</dbReference>
<dbReference type="SUPFAM" id="SSF56266">
    <property type="entry name" value="DmpA/ArgJ-like"/>
    <property type="match status" value="1"/>
</dbReference>